<protein>
    <submittedName>
        <fullName evidence="6">Crustapain</fullName>
    </submittedName>
</protein>
<dbReference type="Pfam" id="PF08246">
    <property type="entry name" value="Inhibitor_I29"/>
    <property type="match status" value="1"/>
</dbReference>
<dbReference type="InterPro" id="IPR039417">
    <property type="entry name" value="Peptidase_C1A_papain-like"/>
</dbReference>
<dbReference type="CDD" id="cd02248">
    <property type="entry name" value="Peptidase_C1A"/>
    <property type="match status" value="1"/>
</dbReference>
<dbReference type="AlphaFoldDB" id="A0A0C2MQB4"/>
<dbReference type="SMART" id="SM00848">
    <property type="entry name" value="Inhibitor_I29"/>
    <property type="match status" value="1"/>
</dbReference>
<dbReference type="GO" id="GO:0006508">
    <property type="term" value="P:proteolysis"/>
    <property type="evidence" value="ECO:0007669"/>
    <property type="project" value="InterPro"/>
</dbReference>
<feature type="chain" id="PRO_5018598500" evidence="3">
    <location>
        <begin position="17"/>
        <end position="324"/>
    </location>
</feature>
<proteinExistence type="inferred from homology"/>
<dbReference type="InterPro" id="IPR013128">
    <property type="entry name" value="Peptidase_C1A"/>
</dbReference>
<evidence type="ECO:0000256" key="2">
    <source>
        <dbReference type="ARBA" id="ARBA00023157"/>
    </source>
</evidence>
<gene>
    <name evidence="6" type="ORF">RF11_10351</name>
</gene>
<dbReference type="Proteomes" id="UP000031668">
    <property type="component" value="Unassembled WGS sequence"/>
</dbReference>
<dbReference type="EMBL" id="JWZT01004577">
    <property type="protein sequence ID" value="KII63831.1"/>
    <property type="molecule type" value="Genomic_DNA"/>
</dbReference>
<dbReference type="PROSITE" id="PS00639">
    <property type="entry name" value="THIOL_PROTEASE_HIS"/>
    <property type="match status" value="1"/>
</dbReference>
<comment type="similarity">
    <text evidence="1">Belongs to the peptidase C1 family.</text>
</comment>
<evidence type="ECO:0000259" key="5">
    <source>
        <dbReference type="SMART" id="SM00848"/>
    </source>
</evidence>
<organism evidence="6 7">
    <name type="scientific">Thelohanellus kitauei</name>
    <name type="common">Myxosporean</name>
    <dbReference type="NCBI Taxonomy" id="669202"/>
    <lineage>
        <taxon>Eukaryota</taxon>
        <taxon>Metazoa</taxon>
        <taxon>Cnidaria</taxon>
        <taxon>Myxozoa</taxon>
        <taxon>Myxosporea</taxon>
        <taxon>Bivalvulida</taxon>
        <taxon>Platysporina</taxon>
        <taxon>Myxobolidae</taxon>
        <taxon>Thelohanellus</taxon>
    </lineage>
</organism>
<dbReference type="Gene3D" id="3.90.70.10">
    <property type="entry name" value="Cysteine proteinases"/>
    <property type="match status" value="1"/>
</dbReference>
<dbReference type="OMA" id="IYFEPRC"/>
<dbReference type="Pfam" id="PF00112">
    <property type="entry name" value="Peptidase_C1"/>
    <property type="match status" value="1"/>
</dbReference>
<evidence type="ECO:0000256" key="3">
    <source>
        <dbReference type="SAM" id="SignalP"/>
    </source>
</evidence>
<evidence type="ECO:0000256" key="1">
    <source>
        <dbReference type="ARBA" id="ARBA00008455"/>
    </source>
</evidence>
<dbReference type="OrthoDB" id="10253408at2759"/>
<reference evidence="6 7" key="1">
    <citation type="journal article" date="2014" name="Genome Biol. Evol.">
        <title>The genome of the myxosporean Thelohanellus kitauei shows adaptations to nutrient acquisition within its fish host.</title>
        <authorList>
            <person name="Yang Y."/>
            <person name="Xiong J."/>
            <person name="Zhou Z."/>
            <person name="Huo F."/>
            <person name="Miao W."/>
            <person name="Ran C."/>
            <person name="Liu Y."/>
            <person name="Zhang J."/>
            <person name="Feng J."/>
            <person name="Wang M."/>
            <person name="Wang M."/>
            <person name="Wang L."/>
            <person name="Yao B."/>
        </authorList>
    </citation>
    <scope>NUCLEOTIDE SEQUENCE [LARGE SCALE GENOMIC DNA]</scope>
    <source>
        <strain evidence="6">Wuqing</strain>
    </source>
</reference>
<dbReference type="GO" id="GO:0008234">
    <property type="term" value="F:cysteine-type peptidase activity"/>
    <property type="evidence" value="ECO:0007669"/>
    <property type="project" value="InterPro"/>
</dbReference>
<accession>A0A0C2MQB4</accession>
<evidence type="ECO:0000259" key="4">
    <source>
        <dbReference type="SMART" id="SM00645"/>
    </source>
</evidence>
<dbReference type="PANTHER" id="PTHR12411">
    <property type="entry name" value="CYSTEINE PROTEASE FAMILY C1-RELATED"/>
    <property type="match status" value="1"/>
</dbReference>
<dbReference type="SMART" id="SM00645">
    <property type="entry name" value="Pept_C1"/>
    <property type="match status" value="1"/>
</dbReference>
<dbReference type="InterPro" id="IPR013201">
    <property type="entry name" value="Prot_inhib_I29"/>
</dbReference>
<feature type="domain" description="Peptidase C1A papain C-terminal" evidence="4">
    <location>
        <begin position="107"/>
        <end position="321"/>
    </location>
</feature>
<keyword evidence="2" id="KW-1015">Disulfide bond</keyword>
<evidence type="ECO:0000313" key="6">
    <source>
        <dbReference type="EMBL" id="KII63831.1"/>
    </source>
</evidence>
<dbReference type="FunFam" id="3.90.70.10:FF:000039">
    <property type="entry name" value="Cysteine proteinase 2, putative"/>
    <property type="match status" value="1"/>
</dbReference>
<feature type="domain" description="Cathepsin propeptide inhibitor" evidence="5">
    <location>
        <begin position="28"/>
        <end position="83"/>
    </location>
</feature>
<dbReference type="InterPro" id="IPR000668">
    <property type="entry name" value="Peptidase_C1A_C"/>
</dbReference>
<dbReference type="SUPFAM" id="SSF54001">
    <property type="entry name" value="Cysteine proteinases"/>
    <property type="match status" value="1"/>
</dbReference>
<name>A0A0C2MQB4_THEKT</name>
<dbReference type="InterPro" id="IPR038765">
    <property type="entry name" value="Papain-like_cys_pep_sf"/>
</dbReference>
<feature type="signal peptide" evidence="3">
    <location>
        <begin position="1"/>
        <end position="16"/>
    </location>
</feature>
<comment type="caution">
    <text evidence="6">The sequence shown here is derived from an EMBL/GenBank/DDBJ whole genome shotgun (WGS) entry which is preliminary data.</text>
</comment>
<dbReference type="InterPro" id="IPR025660">
    <property type="entry name" value="Pept_his_AS"/>
</dbReference>
<keyword evidence="7" id="KW-1185">Reference proteome</keyword>
<keyword evidence="3" id="KW-0732">Signal</keyword>
<evidence type="ECO:0000313" key="7">
    <source>
        <dbReference type="Proteomes" id="UP000031668"/>
    </source>
</evidence>
<sequence length="324" mass="36235">MSAVAVVILLFYSAHAGRIEDLASSGLWSQHKSKYNIKLTPSKEFERRALFFEHLKFIEEHNAKNLDFKLAMNEFGHLRPSELLMKTTMERSLPLRLDDGPLSDVPVNKSVDWRTHGVVTKVKNQGMFCGSCYAFSGIGACESQFAIKTGLLVKLSEQEIVDCSEKEGNHGCNGGLPDNVFRYGIHTGLSLESDYKYVGKAGACKRQSSKRRYRLSSYVDLPFGDEQALTRAVSSKGPVSVGIDANHLHFMFYHSGILRIHNCNKKELNHGVLVVGYNKVANKPYFIVKNSWGTWWGESGYFRMAMGENMCGIASTASYPVLKD</sequence>